<dbReference type="Proteomes" id="UP000011014">
    <property type="component" value="Unassembled WGS sequence"/>
</dbReference>
<protein>
    <submittedName>
        <fullName evidence="2">Uncharacterized protein</fullName>
    </submittedName>
</protein>
<sequence length="241" mass="27618">MGRCDHICRTLQEYWTTIRNIKDITSLDKLVTKALADVAKFDEKFKFDLFFAPDGIRIDHMDSTKFDLKTHCKKVWGLGKKRVARPAGLVPARQPPATTEERENTEETTSKRARKSYSETASIIKSVGVLFQDRSSQNIFWKKCNDRDALKRACSLAAMDSQEPTSFFVRISKPELGITYLEQLLKAAMAEFTLAMMDTKGDEPGSSKFDIMLEFVNDKKPVRKHDLNHEDFDLKKLLETI</sequence>
<accession>E4Y447</accession>
<dbReference type="EMBL" id="FN654276">
    <property type="protein sequence ID" value="CBY30445.1"/>
    <property type="molecule type" value="Genomic_DNA"/>
</dbReference>
<gene>
    <name evidence="2" type="ORF">GSOID_T00018312001</name>
</gene>
<feature type="region of interest" description="Disordered" evidence="1">
    <location>
        <begin position="88"/>
        <end position="114"/>
    </location>
</feature>
<evidence type="ECO:0000313" key="2">
    <source>
        <dbReference type="EMBL" id="CBY30445.1"/>
    </source>
</evidence>
<proteinExistence type="predicted"/>
<evidence type="ECO:0000256" key="1">
    <source>
        <dbReference type="SAM" id="MobiDB-lite"/>
    </source>
</evidence>
<organism evidence="2">
    <name type="scientific">Oikopleura dioica</name>
    <name type="common">Tunicate</name>
    <dbReference type="NCBI Taxonomy" id="34765"/>
    <lineage>
        <taxon>Eukaryota</taxon>
        <taxon>Metazoa</taxon>
        <taxon>Chordata</taxon>
        <taxon>Tunicata</taxon>
        <taxon>Appendicularia</taxon>
        <taxon>Copelata</taxon>
        <taxon>Oikopleuridae</taxon>
        <taxon>Oikopleura</taxon>
    </lineage>
</organism>
<reference evidence="2" key="1">
    <citation type="journal article" date="2010" name="Science">
        <title>Plasticity of animal genome architecture unmasked by rapid evolution of a pelagic tunicate.</title>
        <authorList>
            <person name="Denoeud F."/>
            <person name="Henriet S."/>
            <person name="Mungpakdee S."/>
            <person name="Aury J.M."/>
            <person name="Da Silva C."/>
            <person name="Brinkmann H."/>
            <person name="Mikhaleva J."/>
            <person name="Olsen L.C."/>
            <person name="Jubin C."/>
            <person name="Canestro C."/>
            <person name="Bouquet J.M."/>
            <person name="Danks G."/>
            <person name="Poulain J."/>
            <person name="Campsteijn C."/>
            <person name="Adamski M."/>
            <person name="Cross I."/>
            <person name="Yadetie F."/>
            <person name="Muffato M."/>
            <person name="Louis A."/>
            <person name="Butcher S."/>
            <person name="Tsagkogeorga G."/>
            <person name="Konrad A."/>
            <person name="Singh S."/>
            <person name="Jensen M.F."/>
            <person name="Cong E.H."/>
            <person name="Eikeseth-Otteraa H."/>
            <person name="Noel B."/>
            <person name="Anthouard V."/>
            <person name="Porcel B.M."/>
            <person name="Kachouri-Lafond R."/>
            <person name="Nishino A."/>
            <person name="Ugolini M."/>
            <person name="Chourrout P."/>
            <person name="Nishida H."/>
            <person name="Aasland R."/>
            <person name="Huzurbazar S."/>
            <person name="Westhof E."/>
            <person name="Delsuc F."/>
            <person name="Lehrach H."/>
            <person name="Reinhardt R."/>
            <person name="Weissenbach J."/>
            <person name="Roy S.W."/>
            <person name="Artiguenave F."/>
            <person name="Postlethwait J.H."/>
            <person name="Manak J.R."/>
            <person name="Thompson E.M."/>
            <person name="Jaillon O."/>
            <person name="Du Pasquier L."/>
            <person name="Boudinot P."/>
            <person name="Liberles D.A."/>
            <person name="Volff J.N."/>
            <person name="Philippe H."/>
            <person name="Lenhard B."/>
            <person name="Roest Crollius H."/>
            <person name="Wincker P."/>
            <person name="Chourrout D."/>
        </authorList>
    </citation>
    <scope>NUCLEOTIDE SEQUENCE [LARGE SCALE GENOMIC DNA]</scope>
</reference>
<name>E4Y447_OIKDI</name>
<dbReference type="AlphaFoldDB" id="E4Y447"/>